<protein>
    <submittedName>
        <fullName evidence="1">Uncharacterized protein</fullName>
    </submittedName>
</protein>
<name>A0ABV5XLN0_9NOCA</name>
<comment type="caution">
    <text evidence="1">The sequence shown here is derived from an EMBL/GenBank/DDBJ whole genome shotgun (WGS) entry which is preliminary data.</text>
</comment>
<dbReference type="RefSeq" id="WP_166813782.1">
    <property type="nucleotide sequence ID" value="NZ_JBHMAS010000068.1"/>
</dbReference>
<gene>
    <name evidence="1" type="ORF">ACFFQ6_26830</name>
</gene>
<organism evidence="1 2">
    <name type="scientific">Rhodococcus baikonurensis</name>
    <dbReference type="NCBI Taxonomy" id="172041"/>
    <lineage>
        <taxon>Bacteria</taxon>
        <taxon>Bacillati</taxon>
        <taxon>Actinomycetota</taxon>
        <taxon>Actinomycetes</taxon>
        <taxon>Mycobacteriales</taxon>
        <taxon>Nocardiaceae</taxon>
        <taxon>Rhodococcus</taxon>
        <taxon>Rhodococcus erythropolis group</taxon>
    </lineage>
</organism>
<reference evidence="1 2" key="1">
    <citation type="submission" date="2024-09" db="EMBL/GenBank/DDBJ databases">
        <authorList>
            <person name="Sun Q."/>
            <person name="Mori K."/>
        </authorList>
    </citation>
    <scope>NUCLEOTIDE SEQUENCE [LARGE SCALE GENOMIC DNA]</scope>
    <source>
        <strain evidence="1 2">JCM 11411</strain>
    </source>
</reference>
<proteinExistence type="predicted"/>
<dbReference type="Proteomes" id="UP001589587">
    <property type="component" value="Unassembled WGS sequence"/>
</dbReference>
<dbReference type="EMBL" id="JBHMAS010000068">
    <property type="protein sequence ID" value="MFB9783321.1"/>
    <property type="molecule type" value="Genomic_DNA"/>
</dbReference>
<sequence length="178" mass="19881">MSLPPLWNRDCLTWRIPLFTNNTDPGEDPGFAPPESWAQALAAVAQDLRCLRFGPEVVVDRLIWEFSINSDYNVTIGWQGARNIGGFSHFDAMPMEDAMPMDDAISMDTAFADAAVWVADIVQTKLAGYDFVQWPSRGRHLLVPRRRDGEPVWMDPHGDVTVGRIGELCKNATNYAAT</sequence>
<evidence type="ECO:0000313" key="2">
    <source>
        <dbReference type="Proteomes" id="UP001589587"/>
    </source>
</evidence>
<evidence type="ECO:0000313" key="1">
    <source>
        <dbReference type="EMBL" id="MFB9783321.1"/>
    </source>
</evidence>
<accession>A0ABV5XLN0</accession>
<keyword evidence="2" id="KW-1185">Reference proteome</keyword>